<proteinExistence type="predicted"/>
<dbReference type="AlphaFoldDB" id="A0A4Z2I612"/>
<name>A0A4Z2I612_9TELE</name>
<accession>A0A4Z2I612</accession>
<dbReference type="Proteomes" id="UP000314294">
    <property type="component" value="Unassembled WGS sequence"/>
</dbReference>
<protein>
    <submittedName>
        <fullName evidence="1">Uncharacterized protein</fullName>
    </submittedName>
</protein>
<gene>
    <name evidence="1" type="ORF">EYF80_016266</name>
</gene>
<sequence length="139" mass="15320">MDNGHPDRKRAGRSAPPYALVGALSVTFDTPVLHVMHSSNPPCSHDLDRVRFQTTSKKTIRSGEQLVWLRPKEQRLPTSRAAQLTGCRGDVSRSYSLSLVSARTPAVIKNGSAVKPFNRKRSSGRRVKFSFSADSRCGI</sequence>
<keyword evidence="2" id="KW-1185">Reference proteome</keyword>
<comment type="caution">
    <text evidence="1">The sequence shown here is derived from an EMBL/GenBank/DDBJ whole genome shotgun (WGS) entry which is preliminary data.</text>
</comment>
<evidence type="ECO:0000313" key="1">
    <source>
        <dbReference type="EMBL" id="TNN73476.1"/>
    </source>
</evidence>
<organism evidence="1 2">
    <name type="scientific">Liparis tanakae</name>
    <name type="common">Tanaka's snailfish</name>
    <dbReference type="NCBI Taxonomy" id="230148"/>
    <lineage>
        <taxon>Eukaryota</taxon>
        <taxon>Metazoa</taxon>
        <taxon>Chordata</taxon>
        <taxon>Craniata</taxon>
        <taxon>Vertebrata</taxon>
        <taxon>Euteleostomi</taxon>
        <taxon>Actinopterygii</taxon>
        <taxon>Neopterygii</taxon>
        <taxon>Teleostei</taxon>
        <taxon>Neoteleostei</taxon>
        <taxon>Acanthomorphata</taxon>
        <taxon>Eupercaria</taxon>
        <taxon>Perciformes</taxon>
        <taxon>Cottioidei</taxon>
        <taxon>Cottales</taxon>
        <taxon>Liparidae</taxon>
        <taxon>Liparis</taxon>
    </lineage>
</organism>
<reference evidence="1 2" key="1">
    <citation type="submission" date="2019-03" db="EMBL/GenBank/DDBJ databases">
        <title>First draft genome of Liparis tanakae, snailfish: a comprehensive survey of snailfish specific genes.</title>
        <authorList>
            <person name="Kim W."/>
            <person name="Song I."/>
            <person name="Jeong J.-H."/>
            <person name="Kim D."/>
            <person name="Kim S."/>
            <person name="Ryu S."/>
            <person name="Song J.Y."/>
            <person name="Lee S.K."/>
        </authorList>
    </citation>
    <scope>NUCLEOTIDE SEQUENCE [LARGE SCALE GENOMIC DNA]</scope>
    <source>
        <tissue evidence="1">Muscle</tissue>
    </source>
</reference>
<dbReference type="EMBL" id="SRLO01000124">
    <property type="protein sequence ID" value="TNN73476.1"/>
    <property type="molecule type" value="Genomic_DNA"/>
</dbReference>
<evidence type="ECO:0000313" key="2">
    <source>
        <dbReference type="Proteomes" id="UP000314294"/>
    </source>
</evidence>